<evidence type="ECO:0000256" key="2">
    <source>
        <dbReference type="SAM" id="Phobius"/>
    </source>
</evidence>
<keyword evidence="1" id="KW-0175">Coiled coil</keyword>
<dbReference type="RefSeq" id="WP_169321679.1">
    <property type="nucleotide sequence ID" value="NZ_JABCJF010000006.1"/>
</dbReference>
<keyword evidence="2" id="KW-0472">Membrane</keyword>
<dbReference type="Proteomes" id="UP000548067">
    <property type="component" value="Unassembled WGS sequence"/>
</dbReference>
<name>A0A848N3K6_9FLAO</name>
<dbReference type="AlphaFoldDB" id="A0A848N3K6"/>
<sequence length="372" mass="43666">MIDNIADGWKLFLKAIDKSSKKKKDGSDEEEHDPNYNLGWFGISLAPTLFVLGRQLVKDEYNWYKIILYPLLTLCICFIIFMIFFTYKAKKNKREKKENQEKQIEELKQNVGKLEEKVKLQNDIISKLEPEKGYGIALKKLHIAFSIVNQYFYEKRNNKEKTKNEIEDEIKDVIKSFCNCLSDIYTEKVGAKCSVSIKLIEEDFEKSRLESIVKNFERDKNSTERDNDLNYKDHDHKISDNTCFYKIVKAYIKSDEENLHYSNNHLSTDTSYDTSSLECLIEKMNRLEKKKVKRGLINPTERPDVWRKYICYQSEIVVPLLLVHKPFENSLLGFLCVDSEIENAFNEEYDVPLIKGVADGIYEILTDFKSLN</sequence>
<proteinExistence type="predicted"/>
<evidence type="ECO:0000256" key="1">
    <source>
        <dbReference type="SAM" id="Coils"/>
    </source>
</evidence>
<gene>
    <name evidence="3" type="ORF">HIO71_12190</name>
</gene>
<accession>A0A848N3K6</accession>
<feature type="transmembrane region" description="Helical" evidence="2">
    <location>
        <begin position="66"/>
        <end position="87"/>
    </location>
</feature>
<evidence type="ECO:0000313" key="4">
    <source>
        <dbReference type="Proteomes" id="UP000548067"/>
    </source>
</evidence>
<organism evidence="3 4">
    <name type="scientific">Chryseobacterium aquaticum</name>
    <dbReference type="NCBI Taxonomy" id="452084"/>
    <lineage>
        <taxon>Bacteria</taxon>
        <taxon>Pseudomonadati</taxon>
        <taxon>Bacteroidota</taxon>
        <taxon>Flavobacteriia</taxon>
        <taxon>Flavobacteriales</taxon>
        <taxon>Weeksellaceae</taxon>
        <taxon>Chryseobacterium group</taxon>
        <taxon>Chryseobacterium</taxon>
    </lineage>
</organism>
<feature type="coiled-coil region" evidence="1">
    <location>
        <begin position="87"/>
        <end position="124"/>
    </location>
</feature>
<keyword evidence="2" id="KW-1133">Transmembrane helix</keyword>
<evidence type="ECO:0000313" key="3">
    <source>
        <dbReference type="EMBL" id="NMR34946.1"/>
    </source>
</evidence>
<keyword evidence="2" id="KW-0812">Transmembrane</keyword>
<dbReference type="EMBL" id="JABCJF010000006">
    <property type="protein sequence ID" value="NMR34946.1"/>
    <property type="molecule type" value="Genomic_DNA"/>
</dbReference>
<protein>
    <submittedName>
        <fullName evidence="3">Uncharacterized protein</fullName>
    </submittedName>
</protein>
<comment type="caution">
    <text evidence="3">The sequence shown here is derived from an EMBL/GenBank/DDBJ whole genome shotgun (WGS) entry which is preliminary data.</text>
</comment>
<reference evidence="3 4" key="1">
    <citation type="submission" date="2020-04" db="EMBL/GenBank/DDBJ databases">
        <title>Genome analysis and antimicrobial resistance characteristics of Chryseobacterium aquaticum isolated from farmed salmonids.</title>
        <authorList>
            <person name="Saticioglu I.B."/>
            <person name="Duman M."/>
            <person name="Altun S."/>
        </authorList>
    </citation>
    <scope>NUCLEOTIDE SEQUENCE [LARGE SCALE GENOMIC DNA]</scope>
    <source>
        <strain evidence="3 4">C-174</strain>
    </source>
</reference>